<evidence type="ECO:0000313" key="7">
    <source>
        <dbReference type="EMBL" id="UQS82531.1"/>
    </source>
</evidence>
<dbReference type="SMART" id="SM01266">
    <property type="entry name" value="Mac"/>
    <property type="match status" value="1"/>
</dbReference>
<comment type="similarity">
    <text evidence="1 5">Belongs to the transferase hexapeptide repeat family.</text>
</comment>
<keyword evidence="8" id="KW-1185">Reference proteome</keyword>
<dbReference type="PROSITE" id="PS00101">
    <property type="entry name" value="HEXAPEP_TRANSFERASES"/>
    <property type="match status" value="1"/>
</dbReference>
<dbReference type="InterPro" id="IPR001451">
    <property type="entry name" value="Hexapep"/>
</dbReference>
<proteinExistence type="inferred from homology"/>
<evidence type="ECO:0000256" key="2">
    <source>
        <dbReference type="ARBA" id="ARBA00022679"/>
    </source>
</evidence>
<evidence type="ECO:0000313" key="8">
    <source>
        <dbReference type="Proteomes" id="UP000831495"/>
    </source>
</evidence>
<gene>
    <name evidence="7" type="ORF">MOO45_02455</name>
</gene>
<feature type="domain" description="Maltose/galactoside acetyltransferase" evidence="6">
    <location>
        <begin position="7"/>
        <end position="61"/>
    </location>
</feature>
<dbReference type="InterPro" id="IPR039369">
    <property type="entry name" value="LacA-like"/>
</dbReference>
<keyword evidence="2 5" id="KW-0808">Transferase</keyword>
<dbReference type="EC" id="2.3.1.-" evidence="5"/>
<evidence type="ECO:0000256" key="1">
    <source>
        <dbReference type="ARBA" id="ARBA00007274"/>
    </source>
</evidence>
<keyword evidence="4 5" id="KW-0012">Acyltransferase</keyword>
<dbReference type="InterPro" id="IPR024688">
    <property type="entry name" value="Mac_dom"/>
</dbReference>
<dbReference type="InterPro" id="IPR018357">
    <property type="entry name" value="Hexapep_transf_CS"/>
</dbReference>
<dbReference type="SUPFAM" id="SSF51161">
    <property type="entry name" value="Trimeric LpxA-like enzymes"/>
    <property type="match status" value="1"/>
</dbReference>
<evidence type="ECO:0000259" key="6">
    <source>
        <dbReference type="SMART" id="SM01266"/>
    </source>
</evidence>
<dbReference type="EMBL" id="CP093366">
    <property type="protein sequence ID" value="UQS82531.1"/>
    <property type="molecule type" value="Genomic_DNA"/>
</dbReference>
<name>A0ABY4PAG6_9LACO</name>
<accession>A0ABY4PAG6</accession>
<dbReference type="PANTHER" id="PTHR43017">
    <property type="entry name" value="GALACTOSIDE O-ACETYLTRANSFERASE"/>
    <property type="match status" value="1"/>
</dbReference>
<evidence type="ECO:0000256" key="4">
    <source>
        <dbReference type="ARBA" id="ARBA00023315"/>
    </source>
</evidence>
<sequence length="206" mass="23061">MATDFDYERMLQGKLYRSAQIHPENSSTAGKLIAQQINQVPLDQRQRIVELERQLFNQAGENIYLNPPLYVDYGRHISIGENFYANQNCTLLDVNTITIGDDVLIGPNTSLYTAGHPLEPTVRREGLEFGLPIVIEDNVWLGGSVTVLPGVTIGQNTVIGAGSVVTHDIEANVLAVGNPARVIKRLDTSEMQIWQQRRLEYFQNQK</sequence>
<protein>
    <recommendedName>
        <fullName evidence="5">Acetyltransferase</fullName>
        <ecNumber evidence="5">2.3.1.-</ecNumber>
    </recommendedName>
</protein>
<organism evidence="7 8">
    <name type="scientific">Bombilactobacillus folatiphilus</name>
    <dbReference type="NCBI Taxonomy" id="2923362"/>
    <lineage>
        <taxon>Bacteria</taxon>
        <taxon>Bacillati</taxon>
        <taxon>Bacillota</taxon>
        <taxon>Bacilli</taxon>
        <taxon>Lactobacillales</taxon>
        <taxon>Lactobacillaceae</taxon>
        <taxon>Bombilactobacillus</taxon>
    </lineage>
</organism>
<dbReference type="CDD" id="cd03357">
    <property type="entry name" value="LbH_MAT_GAT"/>
    <property type="match status" value="1"/>
</dbReference>
<evidence type="ECO:0000256" key="5">
    <source>
        <dbReference type="RuleBase" id="RU367021"/>
    </source>
</evidence>
<evidence type="ECO:0000256" key="3">
    <source>
        <dbReference type="ARBA" id="ARBA00022737"/>
    </source>
</evidence>
<dbReference type="Gene3D" id="2.160.10.10">
    <property type="entry name" value="Hexapeptide repeat proteins"/>
    <property type="match status" value="1"/>
</dbReference>
<keyword evidence="3" id="KW-0677">Repeat</keyword>
<dbReference type="RefSeq" id="WP_249514809.1">
    <property type="nucleotide sequence ID" value="NZ_CP093366.1"/>
</dbReference>
<dbReference type="Pfam" id="PF00132">
    <property type="entry name" value="Hexapep"/>
    <property type="match status" value="1"/>
</dbReference>
<dbReference type="PANTHER" id="PTHR43017:SF1">
    <property type="entry name" value="ACETYLTRANSFERASE YJL218W-RELATED"/>
    <property type="match status" value="1"/>
</dbReference>
<reference evidence="7" key="1">
    <citation type="journal article" date="2022" name="Int. J. Syst. Evol. Microbiol.">
        <title>Apilactobacillus apisilvae sp. nov., Nicolia spurrieriana gen. nov. sp. nov., Bombilactobacillus folatiphilus sp. nov. and Bombilactobacillus thymidiniphilus sp. nov., four new lactic acid bacterial isolates from stingless bees Tetragonula carbonaria and Austroplebeia australis.</title>
        <authorList>
            <person name="Oliphant S.A."/>
            <person name="Watson-Haigh N.S."/>
            <person name="Sumby K.M."/>
            <person name="Gardner J."/>
            <person name="Groom S."/>
            <person name="Jiranek V."/>
        </authorList>
    </citation>
    <scope>NUCLEOTIDE SEQUENCE</scope>
    <source>
        <strain evidence="7">SG4_D2</strain>
    </source>
</reference>
<dbReference type="InterPro" id="IPR011004">
    <property type="entry name" value="Trimer_LpxA-like_sf"/>
</dbReference>
<dbReference type="Proteomes" id="UP000831495">
    <property type="component" value="Chromosome"/>
</dbReference>